<dbReference type="Proteomes" id="UP001162992">
    <property type="component" value="Chromosome 17"/>
</dbReference>
<accession>A0ACC2B4F9</accession>
<keyword evidence="2" id="KW-1185">Reference proteome</keyword>
<reference evidence="2" key="1">
    <citation type="journal article" date="2024" name="Proc. Natl. Acad. Sci. U.S.A.">
        <title>Extraordinary preservation of gene collinearity over three hundred million years revealed in homosporous lycophytes.</title>
        <authorList>
            <person name="Li C."/>
            <person name="Wickell D."/>
            <person name="Kuo L.Y."/>
            <person name="Chen X."/>
            <person name="Nie B."/>
            <person name="Liao X."/>
            <person name="Peng D."/>
            <person name="Ji J."/>
            <person name="Jenkins J."/>
            <person name="Williams M."/>
            <person name="Shu S."/>
            <person name="Plott C."/>
            <person name="Barry K."/>
            <person name="Rajasekar S."/>
            <person name="Grimwood J."/>
            <person name="Han X."/>
            <person name="Sun S."/>
            <person name="Hou Z."/>
            <person name="He W."/>
            <person name="Dai G."/>
            <person name="Sun C."/>
            <person name="Schmutz J."/>
            <person name="Leebens-Mack J.H."/>
            <person name="Li F.W."/>
            <person name="Wang L."/>
        </authorList>
    </citation>
    <scope>NUCLEOTIDE SEQUENCE [LARGE SCALE GENOMIC DNA]</scope>
    <source>
        <strain evidence="2">cv. PW_Plant_1</strain>
    </source>
</reference>
<proteinExistence type="predicted"/>
<organism evidence="1 2">
    <name type="scientific">Diphasiastrum complanatum</name>
    <name type="common">Issler's clubmoss</name>
    <name type="synonym">Lycopodium complanatum</name>
    <dbReference type="NCBI Taxonomy" id="34168"/>
    <lineage>
        <taxon>Eukaryota</taxon>
        <taxon>Viridiplantae</taxon>
        <taxon>Streptophyta</taxon>
        <taxon>Embryophyta</taxon>
        <taxon>Tracheophyta</taxon>
        <taxon>Lycopodiopsida</taxon>
        <taxon>Lycopodiales</taxon>
        <taxon>Lycopodiaceae</taxon>
        <taxon>Lycopodioideae</taxon>
        <taxon>Diphasiastrum</taxon>
    </lineage>
</organism>
<evidence type="ECO:0000313" key="2">
    <source>
        <dbReference type="Proteomes" id="UP001162992"/>
    </source>
</evidence>
<name>A0ACC2B4F9_DIPCM</name>
<sequence>MMACFKSMREKKGEEMVLESSSPGQVPESLLTEKSLDMGGSNVEMPFLDEQQSDYPYALEYKGPPLNYAVPKVEPLNTNRHAGPTVKSSYPKISHMAISGKDPVSHVVSQRKLHLTKMRQAESPTSAGKLSPRDLHLSQGPSKRKQKTAFKVTTSSQGTLLSKEELLSYTSLSWIADDFSLNELSVASPKMPVSGG</sequence>
<evidence type="ECO:0000313" key="1">
    <source>
        <dbReference type="EMBL" id="KAJ7524678.1"/>
    </source>
</evidence>
<dbReference type="EMBL" id="CM055108">
    <property type="protein sequence ID" value="KAJ7524678.1"/>
    <property type="molecule type" value="Genomic_DNA"/>
</dbReference>
<protein>
    <submittedName>
        <fullName evidence="1">Uncharacterized protein</fullName>
    </submittedName>
</protein>
<gene>
    <name evidence="1" type="ORF">O6H91_17G015800</name>
</gene>
<comment type="caution">
    <text evidence="1">The sequence shown here is derived from an EMBL/GenBank/DDBJ whole genome shotgun (WGS) entry which is preliminary data.</text>
</comment>